<keyword evidence="2" id="KW-1185">Reference proteome</keyword>
<organism evidence="1 2">
    <name type="scientific">Streptomyces cellulosae</name>
    <dbReference type="NCBI Taxonomy" id="1968"/>
    <lineage>
        <taxon>Bacteria</taxon>
        <taxon>Bacillati</taxon>
        <taxon>Actinomycetota</taxon>
        <taxon>Actinomycetes</taxon>
        <taxon>Kitasatosporales</taxon>
        <taxon>Streptomycetaceae</taxon>
        <taxon>Streptomyces</taxon>
    </lineage>
</organism>
<gene>
    <name evidence="1" type="ORF">ACFU0X_24425</name>
</gene>
<evidence type="ECO:0000313" key="2">
    <source>
        <dbReference type="Proteomes" id="UP001600650"/>
    </source>
</evidence>
<evidence type="ECO:0008006" key="3">
    <source>
        <dbReference type="Google" id="ProtNLM"/>
    </source>
</evidence>
<name>A0ABW6JL63_STRCE</name>
<proteinExistence type="predicted"/>
<accession>A0ABW6JL63</accession>
<dbReference type="EMBL" id="JBHVBU010000081">
    <property type="protein sequence ID" value="MFE7966143.1"/>
    <property type="molecule type" value="Genomic_DNA"/>
</dbReference>
<reference evidence="1 2" key="1">
    <citation type="submission" date="2024-09" db="EMBL/GenBank/DDBJ databases">
        <title>The Natural Products Discovery Center: Release of the First 8490 Sequenced Strains for Exploring Actinobacteria Biosynthetic Diversity.</title>
        <authorList>
            <person name="Kalkreuter E."/>
            <person name="Kautsar S.A."/>
            <person name="Yang D."/>
            <person name="Bader C.D."/>
            <person name="Teijaro C.N."/>
            <person name="Fluegel L."/>
            <person name="Davis C.M."/>
            <person name="Simpson J.R."/>
            <person name="Lauterbach L."/>
            <person name="Steele A.D."/>
            <person name="Gui C."/>
            <person name="Meng S."/>
            <person name="Li G."/>
            <person name="Viehrig K."/>
            <person name="Ye F."/>
            <person name="Su P."/>
            <person name="Kiefer A.F."/>
            <person name="Nichols A."/>
            <person name="Cepeda A.J."/>
            <person name="Yan W."/>
            <person name="Fan B."/>
            <person name="Jiang Y."/>
            <person name="Adhikari A."/>
            <person name="Zheng C.-J."/>
            <person name="Schuster L."/>
            <person name="Cowan T.M."/>
            <person name="Smanski M.J."/>
            <person name="Chevrette M.G."/>
            <person name="De Carvalho L.P.S."/>
            <person name="Shen B."/>
        </authorList>
    </citation>
    <scope>NUCLEOTIDE SEQUENCE [LARGE SCALE GENOMIC DNA]</scope>
    <source>
        <strain evidence="1 2">NPDC057399</strain>
    </source>
</reference>
<dbReference type="RefSeq" id="WP_381727726.1">
    <property type="nucleotide sequence ID" value="NZ_JBHVBU010000081.1"/>
</dbReference>
<evidence type="ECO:0000313" key="1">
    <source>
        <dbReference type="EMBL" id="MFE7966143.1"/>
    </source>
</evidence>
<protein>
    <recommendedName>
        <fullName evidence="3">Aminoglycoside phosphotransferase</fullName>
    </recommendedName>
</protein>
<comment type="caution">
    <text evidence="1">The sequence shown here is derived from an EMBL/GenBank/DDBJ whole genome shotgun (WGS) entry which is preliminary data.</text>
</comment>
<dbReference type="Proteomes" id="UP001600650">
    <property type="component" value="Unassembled WGS sequence"/>
</dbReference>
<sequence>MSAFEATAYGPREAVADWLRANDIDPCDVPLDAHISIEPLTLGGDRCIRYTAVVRDEGHVRYDPQRRGPASEQRIAVLKADPPADVLIDGSTGD</sequence>